<dbReference type="SMART" id="SM00642">
    <property type="entry name" value="Aamy"/>
    <property type="match status" value="1"/>
</dbReference>
<keyword evidence="10" id="KW-0325">Glycoprotein</keyword>
<dbReference type="PANTHER" id="PTHR10357:SF215">
    <property type="entry name" value="ALPHA-AMYLASE 1"/>
    <property type="match status" value="1"/>
</dbReference>
<protein>
    <recommendedName>
        <fullName evidence="4">alpha-amylase</fullName>
        <ecNumber evidence="4">3.2.1.1</ecNumber>
    </recommendedName>
</protein>
<dbReference type="Gene3D" id="2.60.40.10">
    <property type="entry name" value="Immunoglobulins"/>
    <property type="match status" value="1"/>
</dbReference>
<dbReference type="AlphaFoldDB" id="A0AA40B892"/>
<keyword evidence="9" id="KW-1015">Disulfide bond</keyword>
<dbReference type="EMBL" id="JAUKTV010000009">
    <property type="protein sequence ID" value="KAK0729422.1"/>
    <property type="molecule type" value="Genomic_DNA"/>
</dbReference>
<dbReference type="InterPro" id="IPR013780">
    <property type="entry name" value="Glyco_hydro_b"/>
</dbReference>
<evidence type="ECO:0000313" key="16">
    <source>
        <dbReference type="Proteomes" id="UP001172159"/>
    </source>
</evidence>
<keyword evidence="11" id="KW-0119">Carbohydrate metabolism</keyword>
<keyword evidence="6" id="KW-0732">Signal</keyword>
<name>A0AA40B892_9PEZI</name>
<comment type="caution">
    <text evidence="15">The sequence shown here is derived from an EMBL/GenBank/DDBJ whole genome shotgun (WGS) entry which is preliminary data.</text>
</comment>
<dbReference type="GO" id="GO:0005509">
    <property type="term" value="F:calcium ion binding"/>
    <property type="evidence" value="ECO:0007669"/>
    <property type="project" value="InterPro"/>
</dbReference>
<dbReference type="Gene3D" id="3.20.20.80">
    <property type="entry name" value="Glycosidases"/>
    <property type="match status" value="1"/>
</dbReference>
<dbReference type="GO" id="GO:2001070">
    <property type="term" value="F:starch binding"/>
    <property type="evidence" value="ECO:0007669"/>
    <property type="project" value="InterPro"/>
</dbReference>
<comment type="cofactor">
    <cofactor evidence="2">
        <name>Ca(2+)</name>
        <dbReference type="ChEBI" id="CHEBI:29108"/>
    </cofactor>
</comment>
<dbReference type="InterPro" id="IPR013783">
    <property type="entry name" value="Ig-like_fold"/>
</dbReference>
<evidence type="ECO:0000256" key="8">
    <source>
        <dbReference type="ARBA" id="ARBA00022837"/>
    </source>
</evidence>
<proteinExistence type="inferred from homology"/>
<dbReference type="InterPro" id="IPR015340">
    <property type="entry name" value="A_amylase_C_dom"/>
</dbReference>
<evidence type="ECO:0000256" key="12">
    <source>
        <dbReference type="ARBA" id="ARBA00023295"/>
    </source>
</evidence>
<evidence type="ECO:0000256" key="10">
    <source>
        <dbReference type="ARBA" id="ARBA00023180"/>
    </source>
</evidence>
<dbReference type="Pfam" id="PF00128">
    <property type="entry name" value="Alpha-amylase"/>
    <property type="match status" value="1"/>
</dbReference>
<dbReference type="GO" id="GO:0000272">
    <property type="term" value="P:polysaccharide catabolic process"/>
    <property type="evidence" value="ECO:0007669"/>
    <property type="project" value="UniProtKB-KW"/>
</dbReference>
<dbReference type="CDD" id="cd11319">
    <property type="entry name" value="AmyAc_euk_AmyA"/>
    <property type="match status" value="1"/>
</dbReference>
<comment type="catalytic activity">
    <reaction evidence="1">
        <text>Endohydrolysis of (1-&gt;4)-alpha-D-glucosidic linkages in polysaccharides containing three or more (1-&gt;4)-alpha-linked D-glucose units.</text>
        <dbReference type="EC" id="3.2.1.1"/>
    </reaction>
</comment>
<dbReference type="Pfam" id="PF09260">
    <property type="entry name" value="A_amylase_dom_C"/>
    <property type="match status" value="1"/>
</dbReference>
<keyword evidence="5" id="KW-0479">Metal-binding</keyword>
<keyword evidence="13" id="KW-0624">Polysaccharide degradation</keyword>
<evidence type="ECO:0000256" key="3">
    <source>
        <dbReference type="ARBA" id="ARBA00008061"/>
    </source>
</evidence>
<gene>
    <name evidence="15" type="ORF">B0T21DRAFT_385485</name>
</gene>
<evidence type="ECO:0000256" key="6">
    <source>
        <dbReference type="ARBA" id="ARBA00022729"/>
    </source>
</evidence>
<dbReference type="InterPro" id="IPR017853">
    <property type="entry name" value="GH"/>
</dbReference>
<dbReference type="CDD" id="cd05811">
    <property type="entry name" value="CBM20_glucoamylase"/>
    <property type="match status" value="1"/>
</dbReference>
<dbReference type="InterPro" id="IPR006047">
    <property type="entry name" value="GH13_cat_dom"/>
</dbReference>
<dbReference type="Gene3D" id="2.60.40.1180">
    <property type="entry name" value="Golgi alpha-mannosidase II"/>
    <property type="match status" value="1"/>
</dbReference>
<dbReference type="SMART" id="SM01065">
    <property type="entry name" value="CBM_2"/>
    <property type="match status" value="1"/>
</dbReference>
<dbReference type="EC" id="3.2.1.1" evidence="4"/>
<dbReference type="InterPro" id="IPR013784">
    <property type="entry name" value="Carb-bd-like_fold"/>
</dbReference>
<evidence type="ECO:0000256" key="5">
    <source>
        <dbReference type="ARBA" id="ARBA00022723"/>
    </source>
</evidence>
<evidence type="ECO:0000259" key="14">
    <source>
        <dbReference type="PROSITE" id="PS51166"/>
    </source>
</evidence>
<feature type="domain" description="CBM20" evidence="14">
    <location>
        <begin position="514"/>
        <end position="628"/>
    </location>
</feature>
<accession>A0AA40B892</accession>
<dbReference type="SUPFAM" id="SSF51011">
    <property type="entry name" value="Glycosyl hydrolase domain"/>
    <property type="match status" value="1"/>
</dbReference>
<evidence type="ECO:0000256" key="4">
    <source>
        <dbReference type="ARBA" id="ARBA00012595"/>
    </source>
</evidence>
<dbReference type="SUPFAM" id="SSF49452">
    <property type="entry name" value="Starch-binding domain-like"/>
    <property type="match status" value="1"/>
</dbReference>
<dbReference type="PROSITE" id="PS51166">
    <property type="entry name" value="CBM20"/>
    <property type="match status" value="1"/>
</dbReference>
<evidence type="ECO:0000256" key="2">
    <source>
        <dbReference type="ARBA" id="ARBA00001913"/>
    </source>
</evidence>
<dbReference type="InterPro" id="IPR002044">
    <property type="entry name" value="CBM20"/>
</dbReference>
<dbReference type="FunFam" id="3.20.20.80:FF:000120">
    <property type="entry name" value="Alpha-amylase A"/>
    <property type="match status" value="1"/>
</dbReference>
<dbReference type="FunFam" id="2.60.40.10:FF:000552">
    <property type="entry name" value="Related to glucoamylase"/>
    <property type="match status" value="1"/>
</dbReference>
<dbReference type="InterPro" id="IPR034836">
    <property type="entry name" value="CBM20_glucoamylase"/>
</dbReference>
<reference evidence="15" key="1">
    <citation type="submission" date="2023-06" db="EMBL/GenBank/DDBJ databases">
        <title>Genome-scale phylogeny and comparative genomics of the fungal order Sordariales.</title>
        <authorList>
            <consortium name="Lawrence Berkeley National Laboratory"/>
            <person name="Hensen N."/>
            <person name="Bonometti L."/>
            <person name="Westerberg I."/>
            <person name="Brannstrom I.O."/>
            <person name="Guillou S."/>
            <person name="Cros-Aarteil S."/>
            <person name="Calhoun S."/>
            <person name="Haridas S."/>
            <person name="Kuo A."/>
            <person name="Mondo S."/>
            <person name="Pangilinan J."/>
            <person name="Riley R."/>
            <person name="Labutti K."/>
            <person name="Andreopoulos B."/>
            <person name="Lipzen A."/>
            <person name="Chen C."/>
            <person name="Yanf M."/>
            <person name="Daum C."/>
            <person name="Ng V."/>
            <person name="Clum A."/>
            <person name="Steindorff A."/>
            <person name="Ohm R."/>
            <person name="Martin F."/>
            <person name="Silar P."/>
            <person name="Natvig D."/>
            <person name="Lalanne C."/>
            <person name="Gautier V."/>
            <person name="Ament-Velasquez S.L."/>
            <person name="Kruys A."/>
            <person name="Hutchinson M.I."/>
            <person name="Powell A.J."/>
            <person name="Barry K."/>
            <person name="Miller A.N."/>
            <person name="Grigoriev I.V."/>
            <person name="Debuchy R."/>
            <person name="Gladieux P."/>
            <person name="Thoren M.H."/>
            <person name="Johannesson H."/>
        </authorList>
    </citation>
    <scope>NUCLEOTIDE SEQUENCE</scope>
    <source>
        <strain evidence="15">CBS 540.89</strain>
    </source>
</reference>
<evidence type="ECO:0000256" key="9">
    <source>
        <dbReference type="ARBA" id="ARBA00023157"/>
    </source>
</evidence>
<keyword evidence="8" id="KW-0106">Calcium</keyword>
<evidence type="ECO:0000256" key="13">
    <source>
        <dbReference type="ARBA" id="ARBA00023326"/>
    </source>
</evidence>
<sequence length="628" mass="67499">MQVLNFGMRLLAAGAALSGVMGVSGLSAAEWRKQSIYQVVTDRFARTDLSTTAPCDTSHQVYCGGTWRGLISKLDYIKGMGFTAVWISPVVKQIDGNSRDGSSYHGFWAKDIWALNPAFGNEDDLKALSAALHARGMYLMVDIVTNHMAHMGCAACVDYGALNPFSSSSYYHPPCWIDYNSQTSVEQCWQGSDTVSLPDLRTEDPNVRRIWNEWVSHLVSTYSIDGLRVDSAKHVETSFWSGFNAAAGVYLTGEVYHGDALYVAPFQNYMDGVLDYPSYYYILRAFQSTSGNISELVAGLNTVKGVAKDLSLWGSFLENHDVERFASFTKDMALAKNGIALMMLKDGIPIIYQGQEQHYAGTGTPNNREAVWYSGYSTSSELYQWITKLNQIRSHAISQDPNYLTYNAHTIYSDNRSIVLRKGFTGAQVIGVYTNAGSSSSVVVTLTSSATGFTPNQALIDVMSCTPYTTDGSGGITVALNGGVSRVLYPAARLAGSGICPSLTGPSTTTPGTSAPTTTPTATPNCSLATVDITFNHLVSTAYGDSVKVTGNVAALGNWNLSNGVSLNASLYNSSNPLWAGTAKLAPGTAIQYKFVKVSSSGAASWESDPNRSYTVPCAAATVGGSWK</sequence>
<dbReference type="GO" id="GO:0004556">
    <property type="term" value="F:alpha-amylase activity"/>
    <property type="evidence" value="ECO:0007669"/>
    <property type="project" value="UniProtKB-EC"/>
</dbReference>
<keyword evidence="12" id="KW-0326">Glycosidase</keyword>
<evidence type="ECO:0000256" key="1">
    <source>
        <dbReference type="ARBA" id="ARBA00000548"/>
    </source>
</evidence>
<evidence type="ECO:0000256" key="11">
    <source>
        <dbReference type="ARBA" id="ARBA00023277"/>
    </source>
</evidence>
<comment type="similarity">
    <text evidence="3">Belongs to the glycosyl hydrolase 13 family.</text>
</comment>
<organism evidence="15 16">
    <name type="scientific">Apiosordaria backusii</name>
    <dbReference type="NCBI Taxonomy" id="314023"/>
    <lineage>
        <taxon>Eukaryota</taxon>
        <taxon>Fungi</taxon>
        <taxon>Dikarya</taxon>
        <taxon>Ascomycota</taxon>
        <taxon>Pezizomycotina</taxon>
        <taxon>Sordariomycetes</taxon>
        <taxon>Sordariomycetidae</taxon>
        <taxon>Sordariales</taxon>
        <taxon>Lasiosphaeriaceae</taxon>
        <taxon>Apiosordaria</taxon>
    </lineage>
</organism>
<keyword evidence="7 15" id="KW-0378">Hydrolase</keyword>
<dbReference type="Proteomes" id="UP001172159">
    <property type="component" value="Unassembled WGS sequence"/>
</dbReference>
<dbReference type="SUPFAM" id="SSF51445">
    <property type="entry name" value="(Trans)glycosidases"/>
    <property type="match status" value="1"/>
</dbReference>
<dbReference type="PANTHER" id="PTHR10357">
    <property type="entry name" value="ALPHA-AMYLASE FAMILY MEMBER"/>
    <property type="match status" value="1"/>
</dbReference>
<evidence type="ECO:0000313" key="15">
    <source>
        <dbReference type="EMBL" id="KAK0729422.1"/>
    </source>
</evidence>
<evidence type="ECO:0000256" key="7">
    <source>
        <dbReference type="ARBA" id="ARBA00022801"/>
    </source>
</evidence>
<dbReference type="Pfam" id="PF00686">
    <property type="entry name" value="CBM_20"/>
    <property type="match status" value="1"/>
</dbReference>
<keyword evidence="16" id="KW-1185">Reference proteome</keyword>